<dbReference type="CDD" id="cd03784">
    <property type="entry name" value="GT1_Gtf-like"/>
    <property type="match status" value="1"/>
</dbReference>
<dbReference type="Gene3D" id="3.40.50.2000">
    <property type="entry name" value="Glycogen Phosphorylase B"/>
    <property type="match status" value="2"/>
</dbReference>
<dbReference type="InterPro" id="IPR002213">
    <property type="entry name" value="UDP_glucos_trans"/>
</dbReference>
<dbReference type="SUPFAM" id="SSF53756">
    <property type="entry name" value="UDP-Glycosyltransferase/glycogen phosphorylase"/>
    <property type="match status" value="1"/>
</dbReference>
<gene>
    <name evidence="2" type="ORF">Adt_41029</name>
</gene>
<sequence length="159" mass="18190">MALALELSDRPFLWVVRSNFANPDGFLERVAERAKIVEWAPQEQVLSHSSIGCFVSHCGWNSTMEGLSMGVPFLCWPHFLDQFHNQHYICDTWKNGLRLNADENGLRSRHEIKTKIEMLFADPSIKANALKLKEMAHRSVSESGSSSQNFETFIDHLKK</sequence>
<dbReference type="PANTHER" id="PTHR48045:SF21">
    <property type="entry name" value="UDP-GLYCOSYLTRANSFERASE 83A1"/>
    <property type="match status" value="1"/>
</dbReference>
<protein>
    <submittedName>
        <fullName evidence="2">UDP-glycosyltransferase 83A1</fullName>
    </submittedName>
</protein>
<dbReference type="Pfam" id="PF00201">
    <property type="entry name" value="UDPGT"/>
    <property type="match status" value="1"/>
</dbReference>
<comment type="caution">
    <text evidence="2">The sequence shown here is derived from an EMBL/GenBank/DDBJ whole genome shotgun (WGS) entry which is preliminary data.</text>
</comment>
<dbReference type="GO" id="GO:0016740">
    <property type="term" value="F:transferase activity"/>
    <property type="evidence" value="ECO:0007669"/>
    <property type="project" value="UniProtKB-KW"/>
</dbReference>
<evidence type="ECO:0000313" key="3">
    <source>
        <dbReference type="Proteomes" id="UP001604336"/>
    </source>
</evidence>
<keyword evidence="1" id="KW-0808">Transferase</keyword>
<name>A0ABD1PMN7_9LAMI</name>
<organism evidence="2 3">
    <name type="scientific">Abeliophyllum distichum</name>
    <dbReference type="NCBI Taxonomy" id="126358"/>
    <lineage>
        <taxon>Eukaryota</taxon>
        <taxon>Viridiplantae</taxon>
        <taxon>Streptophyta</taxon>
        <taxon>Embryophyta</taxon>
        <taxon>Tracheophyta</taxon>
        <taxon>Spermatophyta</taxon>
        <taxon>Magnoliopsida</taxon>
        <taxon>eudicotyledons</taxon>
        <taxon>Gunneridae</taxon>
        <taxon>Pentapetalae</taxon>
        <taxon>asterids</taxon>
        <taxon>lamiids</taxon>
        <taxon>Lamiales</taxon>
        <taxon>Oleaceae</taxon>
        <taxon>Forsythieae</taxon>
        <taxon>Abeliophyllum</taxon>
    </lineage>
</organism>
<dbReference type="Proteomes" id="UP001604336">
    <property type="component" value="Unassembled WGS sequence"/>
</dbReference>
<evidence type="ECO:0000256" key="1">
    <source>
        <dbReference type="ARBA" id="ARBA00022679"/>
    </source>
</evidence>
<accession>A0ABD1PMN7</accession>
<reference evidence="3" key="1">
    <citation type="submission" date="2024-07" db="EMBL/GenBank/DDBJ databases">
        <title>Two chromosome-level genome assemblies of Korean endemic species Abeliophyllum distichum and Forsythia ovata (Oleaceae).</title>
        <authorList>
            <person name="Jang H."/>
        </authorList>
    </citation>
    <scope>NUCLEOTIDE SEQUENCE [LARGE SCALE GENOMIC DNA]</scope>
</reference>
<dbReference type="EMBL" id="JBFOLK010000013">
    <property type="protein sequence ID" value="KAL2465178.1"/>
    <property type="molecule type" value="Genomic_DNA"/>
</dbReference>
<keyword evidence="3" id="KW-1185">Reference proteome</keyword>
<proteinExistence type="predicted"/>
<evidence type="ECO:0000313" key="2">
    <source>
        <dbReference type="EMBL" id="KAL2465178.1"/>
    </source>
</evidence>
<dbReference type="AlphaFoldDB" id="A0ABD1PMN7"/>
<dbReference type="PANTHER" id="PTHR48045">
    <property type="entry name" value="UDP-GLYCOSYLTRANSFERASE 72B1"/>
    <property type="match status" value="1"/>
</dbReference>